<keyword evidence="2" id="KW-0472">Membrane</keyword>
<evidence type="ECO:0000313" key="3">
    <source>
        <dbReference type="EMBL" id="OYN79321.1"/>
    </source>
</evidence>
<dbReference type="EMBL" id="NOZR01000009">
    <property type="protein sequence ID" value="OYN79321.1"/>
    <property type="molecule type" value="Genomic_DNA"/>
</dbReference>
<dbReference type="Proteomes" id="UP000216063">
    <property type="component" value="Unassembled WGS sequence"/>
</dbReference>
<evidence type="ECO:0000313" key="4">
    <source>
        <dbReference type="Proteomes" id="UP000216063"/>
    </source>
</evidence>
<keyword evidence="2" id="KW-1133">Transmembrane helix</keyword>
<keyword evidence="2" id="KW-0812">Transmembrane</keyword>
<accession>A0A255DKY7</accession>
<feature type="transmembrane region" description="Helical" evidence="2">
    <location>
        <begin position="109"/>
        <end position="131"/>
    </location>
</feature>
<sequence>MSEPDEPQTRIIRRQPSGPILQPEEPRTGLIRRAPTGPVPRAPEEAPTGLIPRATPVAVPATRPPTVDISTGRTAIAASIMSILSGWATAVVATDLITGWWGTDRLFCWAVGFLTLVFALSSIGGVIALLLRRSAGRYLIAFGSVIALLTFGSVFVAGARIPLVVYLIPVLPLASLVLALHPSTRRWCRLR</sequence>
<feature type="transmembrane region" description="Helical" evidence="2">
    <location>
        <begin position="138"/>
        <end position="157"/>
    </location>
</feature>
<protein>
    <submittedName>
        <fullName evidence="3">Uncharacterized protein</fullName>
    </submittedName>
</protein>
<evidence type="ECO:0000256" key="2">
    <source>
        <dbReference type="SAM" id="Phobius"/>
    </source>
</evidence>
<feature type="region of interest" description="Disordered" evidence="1">
    <location>
        <begin position="1"/>
        <end position="47"/>
    </location>
</feature>
<dbReference type="AlphaFoldDB" id="A0A255DKY7"/>
<comment type="caution">
    <text evidence="3">The sequence shown here is derived from an EMBL/GenBank/DDBJ whole genome shotgun (WGS) entry which is preliminary data.</text>
</comment>
<evidence type="ECO:0000256" key="1">
    <source>
        <dbReference type="SAM" id="MobiDB-lite"/>
    </source>
</evidence>
<feature type="transmembrane region" description="Helical" evidence="2">
    <location>
        <begin position="75"/>
        <end position="97"/>
    </location>
</feature>
<dbReference type="RefSeq" id="WP_094480201.1">
    <property type="nucleotide sequence ID" value="NZ_NOZR01000009.1"/>
</dbReference>
<feature type="transmembrane region" description="Helical" evidence="2">
    <location>
        <begin position="163"/>
        <end position="181"/>
    </location>
</feature>
<proteinExistence type="predicted"/>
<organism evidence="3 4">
    <name type="scientific">Mycolicibacterium sphagni</name>
    <dbReference type="NCBI Taxonomy" id="1786"/>
    <lineage>
        <taxon>Bacteria</taxon>
        <taxon>Bacillati</taxon>
        <taxon>Actinomycetota</taxon>
        <taxon>Actinomycetes</taxon>
        <taxon>Mycobacteriales</taxon>
        <taxon>Mycobacteriaceae</taxon>
        <taxon>Mycolicibacterium</taxon>
    </lineage>
</organism>
<keyword evidence="4" id="KW-1185">Reference proteome</keyword>
<gene>
    <name evidence="3" type="ORF">CG716_13315</name>
</gene>
<reference evidence="3 4" key="1">
    <citation type="submission" date="2017-07" db="EMBL/GenBank/DDBJ databases">
        <title>The new phylogeny of genus Mycobacterium.</title>
        <authorList>
            <person name="Tortoli E."/>
            <person name="Trovato A."/>
            <person name="Cirillo D.M."/>
        </authorList>
    </citation>
    <scope>NUCLEOTIDE SEQUENCE [LARGE SCALE GENOMIC DNA]</scope>
    <source>
        <strain evidence="3 4">ATCC 33027</strain>
    </source>
</reference>
<name>A0A255DKY7_9MYCO</name>
<dbReference type="OrthoDB" id="4640675at2"/>